<gene>
    <name evidence="1" type="ORF">SLEP1_g50882</name>
</gene>
<dbReference type="AlphaFoldDB" id="A0AAV5M1I4"/>
<evidence type="ECO:0000313" key="1">
    <source>
        <dbReference type="EMBL" id="GKV43615.1"/>
    </source>
</evidence>
<name>A0AAV5M1I4_9ROSI</name>
<protein>
    <submittedName>
        <fullName evidence="1">Uncharacterized protein</fullName>
    </submittedName>
</protein>
<keyword evidence="2" id="KW-1185">Reference proteome</keyword>
<dbReference type="Proteomes" id="UP001054252">
    <property type="component" value="Unassembled WGS sequence"/>
</dbReference>
<dbReference type="EMBL" id="BPVZ01000170">
    <property type="protein sequence ID" value="GKV43615.1"/>
    <property type="molecule type" value="Genomic_DNA"/>
</dbReference>
<comment type="caution">
    <text evidence="1">The sequence shown here is derived from an EMBL/GenBank/DDBJ whole genome shotgun (WGS) entry which is preliminary data.</text>
</comment>
<accession>A0AAV5M1I4</accession>
<organism evidence="1 2">
    <name type="scientific">Rubroshorea leprosula</name>
    <dbReference type="NCBI Taxonomy" id="152421"/>
    <lineage>
        <taxon>Eukaryota</taxon>
        <taxon>Viridiplantae</taxon>
        <taxon>Streptophyta</taxon>
        <taxon>Embryophyta</taxon>
        <taxon>Tracheophyta</taxon>
        <taxon>Spermatophyta</taxon>
        <taxon>Magnoliopsida</taxon>
        <taxon>eudicotyledons</taxon>
        <taxon>Gunneridae</taxon>
        <taxon>Pentapetalae</taxon>
        <taxon>rosids</taxon>
        <taxon>malvids</taxon>
        <taxon>Malvales</taxon>
        <taxon>Dipterocarpaceae</taxon>
        <taxon>Rubroshorea</taxon>
    </lineage>
</organism>
<sequence length="202" mass="22484">MSSLICLGNKFPPIEDLGFADGFETHMTSEWVSSNRTALIPFFRSIFDLSAIAGFFGHLPHVISGDSSCFSSFSNSLRSSFILLRSVSHRFDVMSPSICLGLDDPPVWMAPSFSEPCNRQASARVFCSSRPPCSRTKRTQQLTALLLRKPVRKLDIFLHFLVQKPDLNPEISPPLQEASGSALLFPLLSVGFSLWVRNFGHF</sequence>
<evidence type="ECO:0000313" key="2">
    <source>
        <dbReference type="Proteomes" id="UP001054252"/>
    </source>
</evidence>
<proteinExistence type="predicted"/>
<reference evidence="1 2" key="1">
    <citation type="journal article" date="2021" name="Commun. Biol.">
        <title>The genome of Shorea leprosula (Dipterocarpaceae) highlights the ecological relevance of drought in aseasonal tropical rainforests.</title>
        <authorList>
            <person name="Ng K.K.S."/>
            <person name="Kobayashi M.J."/>
            <person name="Fawcett J.A."/>
            <person name="Hatakeyama M."/>
            <person name="Paape T."/>
            <person name="Ng C.H."/>
            <person name="Ang C.C."/>
            <person name="Tnah L.H."/>
            <person name="Lee C.T."/>
            <person name="Nishiyama T."/>
            <person name="Sese J."/>
            <person name="O'Brien M.J."/>
            <person name="Copetti D."/>
            <person name="Mohd Noor M.I."/>
            <person name="Ong R.C."/>
            <person name="Putra M."/>
            <person name="Sireger I.Z."/>
            <person name="Indrioko S."/>
            <person name="Kosugi Y."/>
            <person name="Izuno A."/>
            <person name="Isagi Y."/>
            <person name="Lee S.L."/>
            <person name="Shimizu K.K."/>
        </authorList>
    </citation>
    <scope>NUCLEOTIDE SEQUENCE [LARGE SCALE GENOMIC DNA]</scope>
    <source>
        <strain evidence="1">214</strain>
    </source>
</reference>